<reference evidence="1 2" key="1">
    <citation type="journal article" date="2019" name="Syst. Appl. Microbiol.">
        <title>Microvirga tunisiensis sp. nov., a root nodule symbiotic bacterium isolated from Lupinus micranthus and L. luteus grown in Northern Tunisia.</title>
        <authorList>
            <person name="Msaddak A."/>
            <person name="Rejili M."/>
            <person name="Duran D."/>
            <person name="Mars M."/>
            <person name="Palacios J.M."/>
            <person name="Ruiz-Argueso T."/>
            <person name="Rey L."/>
            <person name="Imperial J."/>
        </authorList>
    </citation>
    <scope>NUCLEOTIDE SEQUENCE [LARGE SCALE GENOMIC DNA]</scope>
    <source>
        <strain evidence="1 2">Lmie10</strain>
    </source>
</reference>
<dbReference type="RefSeq" id="WP_152716834.1">
    <property type="nucleotide sequence ID" value="NZ_VOSJ01000319.1"/>
</dbReference>
<sequence>MVIKLEEHISKPAVRRFFGKESTASDISAKKRLGRDNIVVVLMREERVSKTYSERATKPSMVGPRRPLAQATTISSFRAIILPMMWSTS</sequence>
<gene>
    <name evidence="1" type="ORF">FS320_34130</name>
</gene>
<accession>A0A5N7MSJ5</accession>
<protein>
    <submittedName>
        <fullName evidence="1">Uncharacterized protein</fullName>
    </submittedName>
</protein>
<dbReference type="AlphaFoldDB" id="A0A5N7MSJ5"/>
<organism evidence="1 2">
    <name type="scientific">Microvirga tunisiensis</name>
    <dbReference type="NCBI Taxonomy" id="2108360"/>
    <lineage>
        <taxon>Bacteria</taxon>
        <taxon>Pseudomonadati</taxon>
        <taxon>Pseudomonadota</taxon>
        <taxon>Alphaproteobacteria</taxon>
        <taxon>Hyphomicrobiales</taxon>
        <taxon>Methylobacteriaceae</taxon>
        <taxon>Microvirga</taxon>
    </lineage>
</organism>
<dbReference type="Proteomes" id="UP000403266">
    <property type="component" value="Unassembled WGS sequence"/>
</dbReference>
<dbReference type="EMBL" id="VOSK01000291">
    <property type="protein sequence ID" value="MPR29967.1"/>
    <property type="molecule type" value="Genomic_DNA"/>
</dbReference>
<evidence type="ECO:0000313" key="2">
    <source>
        <dbReference type="Proteomes" id="UP000403266"/>
    </source>
</evidence>
<proteinExistence type="predicted"/>
<name>A0A5N7MSJ5_9HYPH</name>
<evidence type="ECO:0000313" key="1">
    <source>
        <dbReference type="EMBL" id="MPR29967.1"/>
    </source>
</evidence>
<keyword evidence="2" id="KW-1185">Reference proteome</keyword>
<comment type="caution">
    <text evidence="1">The sequence shown here is derived from an EMBL/GenBank/DDBJ whole genome shotgun (WGS) entry which is preliminary data.</text>
</comment>